<dbReference type="PRINTS" id="PR00039">
    <property type="entry name" value="HTHLYSR"/>
</dbReference>
<dbReference type="Pfam" id="PF03466">
    <property type="entry name" value="LysR_substrate"/>
    <property type="match status" value="1"/>
</dbReference>
<evidence type="ECO:0000259" key="5">
    <source>
        <dbReference type="PROSITE" id="PS50931"/>
    </source>
</evidence>
<dbReference type="InterPro" id="IPR000847">
    <property type="entry name" value="LysR_HTH_N"/>
</dbReference>
<proteinExistence type="inferred from homology"/>
<evidence type="ECO:0000256" key="3">
    <source>
        <dbReference type="ARBA" id="ARBA00023125"/>
    </source>
</evidence>
<dbReference type="PANTHER" id="PTHR30579:SF7">
    <property type="entry name" value="HTH-TYPE TRANSCRIPTIONAL REGULATOR LRHA-RELATED"/>
    <property type="match status" value="1"/>
</dbReference>
<dbReference type="InterPro" id="IPR005119">
    <property type="entry name" value="LysR_subst-bd"/>
</dbReference>
<feature type="domain" description="HTH lysR-type" evidence="5">
    <location>
        <begin position="4"/>
        <end position="61"/>
    </location>
</feature>
<sequence length="282" mass="30820">MQNLDIELLRTFVAVIEHGSFAAGAQAVLRTQSAVTQQIQRLEAQIGKTLFNRVGRGKHLTEDGIKVLDYARRLLALNDEACIALSGVALSGEVRLGAPHDVAETILPNLLAHCSATFPDLKISIHIGRSPHLLNALRHGEIDLTIAGGEAAELRFLTLRTSPIVWMCAPSFHYDPTQPLPLIVADELSYFRRIAIDSLQQAGIRWRITYTSPTVVGVRAAVRAGLGVTARTIEMLGNDLRVLSDPAALPRLPEVSFRLYLSSNSTNALARRLFDSLANKSF</sequence>
<comment type="similarity">
    <text evidence="1">Belongs to the LysR transcriptional regulatory family.</text>
</comment>
<keyword evidence="3 6" id="KW-0238">DNA-binding</keyword>
<organism evidence="6 7">
    <name type="scientific">Pigmentiphaga litoralis</name>
    <dbReference type="NCBI Taxonomy" id="516702"/>
    <lineage>
        <taxon>Bacteria</taxon>
        <taxon>Pseudomonadati</taxon>
        <taxon>Pseudomonadota</taxon>
        <taxon>Betaproteobacteria</taxon>
        <taxon>Burkholderiales</taxon>
        <taxon>Alcaligenaceae</taxon>
        <taxon>Pigmentiphaga</taxon>
    </lineage>
</organism>
<protein>
    <submittedName>
        <fullName evidence="6">DNA-binding transcriptional LysR family regulator</fullName>
    </submittedName>
</protein>
<dbReference type="GO" id="GO:0003700">
    <property type="term" value="F:DNA-binding transcription factor activity"/>
    <property type="evidence" value="ECO:0007669"/>
    <property type="project" value="InterPro"/>
</dbReference>
<dbReference type="SUPFAM" id="SSF46785">
    <property type="entry name" value="Winged helix' DNA-binding domain"/>
    <property type="match status" value="1"/>
</dbReference>
<dbReference type="Pfam" id="PF00126">
    <property type="entry name" value="HTH_1"/>
    <property type="match status" value="1"/>
</dbReference>
<dbReference type="PROSITE" id="PS50931">
    <property type="entry name" value="HTH_LYSR"/>
    <property type="match status" value="1"/>
</dbReference>
<dbReference type="Proteomes" id="UP000542125">
    <property type="component" value="Unassembled WGS sequence"/>
</dbReference>
<name>A0A7Y9IQP2_9BURK</name>
<comment type="caution">
    <text evidence="6">The sequence shown here is derived from an EMBL/GenBank/DDBJ whole genome shotgun (WGS) entry which is preliminary data.</text>
</comment>
<evidence type="ECO:0000256" key="2">
    <source>
        <dbReference type="ARBA" id="ARBA00023015"/>
    </source>
</evidence>
<keyword evidence="2" id="KW-0805">Transcription regulation</keyword>
<dbReference type="InterPro" id="IPR036388">
    <property type="entry name" value="WH-like_DNA-bd_sf"/>
</dbReference>
<dbReference type="RefSeq" id="WP_179583077.1">
    <property type="nucleotide sequence ID" value="NZ_JACBYR010000001.1"/>
</dbReference>
<dbReference type="AlphaFoldDB" id="A0A7Y9IQP2"/>
<evidence type="ECO:0000256" key="4">
    <source>
        <dbReference type="ARBA" id="ARBA00023163"/>
    </source>
</evidence>
<dbReference type="InterPro" id="IPR050176">
    <property type="entry name" value="LTTR"/>
</dbReference>
<dbReference type="Gene3D" id="3.40.190.10">
    <property type="entry name" value="Periplasmic binding protein-like II"/>
    <property type="match status" value="2"/>
</dbReference>
<dbReference type="Gene3D" id="1.10.10.10">
    <property type="entry name" value="Winged helix-like DNA-binding domain superfamily/Winged helix DNA-binding domain"/>
    <property type="match status" value="1"/>
</dbReference>
<reference evidence="6 7" key="1">
    <citation type="submission" date="2020-07" db="EMBL/GenBank/DDBJ databases">
        <title>Genomic Encyclopedia of Type Strains, Phase IV (KMG-V): Genome sequencing to study the core and pangenomes of soil and plant-associated prokaryotes.</title>
        <authorList>
            <person name="Whitman W."/>
        </authorList>
    </citation>
    <scope>NUCLEOTIDE SEQUENCE [LARGE SCALE GENOMIC DNA]</scope>
    <source>
        <strain evidence="6 7">SAS40</strain>
    </source>
</reference>
<gene>
    <name evidence="6" type="ORF">FHW18_000490</name>
</gene>
<dbReference type="GO" id="GO:0003677">
    <property type="term" value="F:DNA binding"/>
    <property type="evidence" value="ECO:0007669"/>
    <property type="project" value="UniProtKB-KW"/>
</dbReference>
<dbReference type="SUPFAM" id="SSF53850">
    <property type="entry name" value="Periplasmic binding protein-like II"/>
    <property type="match status" value="1"/>
</dbReference>
<accession>A0A7Y9IQP2</accession>
<evidence type="ECO:0000313" key="7">
    <source>
        <dbReference type="Proteomes" id="UP000542125"/>
    </source>
</evidence>
<dbReference type="PANTHER" id="PTHR30579">
    <property type="entry name" value="TRANSCRIPTIONAL REGULATOR"/>
    <property type="match status" value="1"/>
</dbReference>
<keyword evidence="4" id="KW-0804">Transcription</keyword>
<evidence type="ECO:0000313" key="6">
    <source>
        <dbReference type="EMBL" id="NYE81219.1"/>
    </source>
</evidence>
<keyword evidence="7" id="KW-1185">Reference proteome</keyword>
<dbReference type="InterPro" id="IPR036390">
    <property type="entry name" value="WH_DNA-bd_sf"/>
</dbReference>
<dbReference type="FunFam" id="1.10.10.10:FF:000001">
    <property type="entry name" value="LysR family transcriptional regulator"/>
    <property type="match status" value="1"/>
</dbReference>
<evidence type="ECO:0000256" key="1">
    <source>
        <dbReference type="ARBA" id="ARBA00009437"/>
    </source>
</evidence>
<dbReference type="EMBL" id="JACBYR010000001">
    <property type="protein sequence ID" value="NYE81219.1"/>
    <property type="molecule type" value="Genomic_DNA"/>
</dbReference>